<name>A0ABW4YLT3_9BACL</name>
<organism evidence="2 3">
    <name type="scientific">Paenibacillus yanchengensis</name>
    <dbReference type="NCBI Taxonomy" id="2035833"/>
    <lineage>
        <taxon>Bacteria</taxon>
        <taxon>Bacillati</taxon>
        <taxon>Bacillota</taxon>
        <taxon>Bacilli</taxon>
        <taxon>Bacillales</taxon>
        <taxon>Paenibacillaceae</taxon>
        <taxon>Paenibacillus</taxon>
    </lineage>
</organism>
<sequence>MQNMEQNDDAVNSKFYVGSYGEQGEATVHLCEINTSTGEIKKLQAFRGVAQASYLSLNEEKTKLYAVQETAETAGEPGGSAVSLELDTNGQLVSVTSQSLTHGDHPCYIYFWEEQQVAIVANYSGGNVAVLPVDSKGYLMPASAIVKNGDTGTKVNEERQQGAYAHSIIPIPDTTFVAVADLGMDAIIIYQLDGATKQLSRHSVCSLHAGAGPRHIVFHPQLAVAYVINELDSTVSVLQVNKEQGTVTVVQTISALPEGFNAYNDAADIHITKDGRFLYSSNRGHNSIAAFAVDAETGQLTAVQHVPSGGELPRNFAIVPGEKYVLVANMKSGLIVVFTRDEVTGLLTKTDNNLEITSPVCIRF</sequence>
<protein>
    <submittedName>
        <fullName evidence="2">Lactonase family protein</fullName>
    </submittedName>
</protein>
<evidence type="ECO:0000256" key="1">
    <source>
        <dbReference type="ARBA" id="ARBA00005564"/>
    </source>
</evidence>
<dbReference type="Proteomes" id="UP001597362">
    <property type="component" value="Unassembled WGS sequence"/>
</dbReference>
<comment type="caution">
    <text evidence="2">The sequence shown here is derived from an EMBL/GenBank/DDBJ whole genome shotgun (WGS) entry which is preliminary data.</text>
</comment>
<dbReference type="RefSeq" id="WP_377773124.1">
    <property type="nucleotide sequence ID" value="NZ_JBHUHO010000031.1"/>
</dbReference>
<dbReference type="PANTHER" id="PTHR30344:SF1">
    <property type="entry name" value="6-PHOSPHOGLUCONOLACTONASE"/>
    <property type="match status" value="1"/>
</dbReference>
<reference evidence="3" key="1">
    <citation type="journal article" date="2019" name="Int. J. Syst. Evol. Microbiol.">
        <title>The Global Catalogue of Microorganisms (GCM) 10K type strain sequencing project: providing services to taxonomists for standard genome sequencing and annotation.</title>
        <authorList>
            <consortium name="The Broad Institute Genomics Platform"/>
            <consortium name="The Broad Institute Genome Sequencing Center for Infectious Disease"/>
            <person name="Wu L."/>
            <person name="Ma J."/>
        </authorList>
    </citation>
    <scope>NUCLEOTIDE SEQUENCE [LARGE SCALE GENOMIC DNA]</scope>
    <source>
        <strain evidence="3">GH52</strain>
    </source>
</reference>
<dbReference type="Gene3D" id="2.130.10.10">
    <property type="entry name" value="YVTN repeat-like/Quinoprotein amine dehydrogenase"/>
    <property type="match status" value="1"/>
</dbReference>
<gene>
    <name evidence="2" type="ORF">ACFSJH_13265</name>
</gene>
<dbReference type="InterPro" id="IPR019405">
    <property type="entry name" value="Lactonase_7-beta_prop"/>
</dbReference>
<dbReference type="Pfam" id="PF10282">
    <property type="entry name" value="Lactonase"/>
    <property type="match status" value="1"/>
</dbReference>
<accession>A0ABW4YLT3</accession>
<dbReference type="InterPro" id="IPR015943">
    <property type="entry name" value="WD40/YVTN_repeat-like_dom_sf"/>
</dbReference>
<evidence type="ECO:0000313" key="3">
    <source>
        <dbReference type="Proteomes" id="UP001597362"/>
    </source>
</evidence>
<proteinExistence type="inferred from homology"/>
<dbReference type="InterPro" id="IPR011048">
    <property type="entry name" value="Haem_d1_sf"/>
</dbReference>
<dbReference type="EMBL" id="JBHUHO010000031">
    <property type="protein sequence ID" value="MFD2116692.1"/>
    <property type="molecule type" value="Genomic_DNA"/>
</dbReference>
<evidence type="ECO:0000313" key="2">
    <source>
        <dbReference type="EMBL" id="MFD2116692.1"/>
    </source>
</evidence>
<dbReference type="PANTHER" id="PTHR30344">
    <property type="entry name" value="6-PHOSPHOGLUCONOLACTONASE-RELATED"/>
    <property type="match status" value="1"/>
</dbReference>
<dbReference type="SUPFAM" id="SSF51004">
    <property type="entry name" value="C-terminal (heme d1) domain of cytochrome cd1-nitrite reductase"/>
    <property type="match status" value="1"/>
</dbReference>
<comment type="similarity">
    <text evidence="1">Belongs to the cycloisomerase 2 family.</text>
</comment>
<keyword evidence="3" id="KW-1185">Reference proteome</keyword>
<dbReference type="InterPro" id="IPR050282">
    <property type="entry name" value="Cycloisomerase_2"/>
</dbReference>